<dbReference type="GO" id="GO:0002189">
    <property type="term" value="C:ribose phosphate diphosphokinase complex"/>
    <property type="evidence" value="ECO:0007669"/>
    <property type="project" value="TreeGrafter"/>
</dbReference>
<dbReference type="SUPFAM" id="SSF53271">
    <property type="entry name" value="PRTase-like"/>
    <property type="match status" value="2"/>
</dbReference>
<dbReference type="Pfam" id="PF13793">
    <property type="entry name" value="Pribosyltran_N"/>
    <property type="match status" value="1"/>
</dbReference>
<evidence type="ECO:0000256" key="1">
    <source>
        <dbReference type="ARBA" id="ARBA00006478"/>
    </source>
</evidence>
<reference evidence="3 4" key="1">
    <citation type="submission" date="2018-11" db="EMBL/GenBank/DDBJ databases">
        <authorList>
            <consortium name="Pathogen Informatics"/>
        </authorList>
    </citation>
    <scope>NUCLEOTIDE SEQUENCE [LARGE SCALE GENOMIC DNA]</scope>
    <source>
        <strain evidence="3 4">Zambia</strain>
    </source>
</reference>
<dbReference type="Proteomes" id="UP000277204">
    <property type="component" value="Unassembled WGS sequence"/>
</dbReference>
<sequence length="370" mass="41442">MYCRSMRPVSRSVHRSGNVVGMGLLRSKGMVILAGNSHPELVKAVCHHLDVRPGNCSVFYRSSRETDVEIKETVRGTKDVNNDIMELLIIAHACRSACARKVIAVVPYLPYSTQSKRRKRGPITSKLVAKMLCASGINHLITLDLHSKEIQGFFDVPIDNLRASPFLTKYIETYITDYRNAVIVARNPGVVPRASSYAERLRLPLVVIHGEERDESDNTDGRNSPPLDQSIVEKRCTQIGLELLPMMIPKAKPPLTLVGDVNSRIAIIIDDIIDDVSKFVTAAELLHERGAYKIFVIATHGLLSLDAPRLLEESRIDEVVVTNTVPHEVQKMQCHKIRTVDISPLLAEAIRRIYNDESMSYLFMNVPKDD</sequence>
<protein>
    <submittedName>
        <fullName evidence="3">Uncharacterized protein</fullName>
    </submittedName>
</protein>
<keyword evidence="2" id="KW-0545">Nucleotide biosynthesis</keyword>
<accession>A0A183N8Q9</accession>
<dbReference type="FunFam" id="3.40.50.2020:FF:000014">
    <property type="entry name" value="Ribose-phosphate pyrophosphokinase 1"/>
    <property type="match status" value="1"/>
</dbReference>
<dbReference type="SMART" id="SM01400">
    <property type="entry name" value="Pribosyltran_N"/>
    <property type="match status" value="1"/>
</dbReference>
<dbReference type="CDD" id="cd06223">
    <property type="entry name" value="PRTases_typeI"/>
    <property type="match status" value="1"/>
</dbReference>
<name>A0A183N8Q9_9TREM</name>
<organism evidence="3 4">
    <name type="scientific">Schistosoma margrebowiei</name>
    <dbReference type="NCBI Taxonomy" id="48269"/>
    <lineage>
        <taxon>Eukaryota</taxon>
        <taxon>Metazoa</taxon>
        <taxon>Spiralia</taxon>
        <taxon>Lophotrochozoa</taxon>
        <taxon>Platyhelminthes</taxon>
        <taxon>Trematoda</taxon>
        <taxon>Digenea</taxon>
        <taxon>Strigeidida</taxon>
        <taxon>Schistosomatoidea</taxon>
        <taxon>Schistosomatidae</taxon>
        <taxon>Schistosoma</taxon>
    </lineage>
</organism>
<dbReference type="STRING" id="48269.A0A183N8Q9"/>
<dbReference type="PANTHER" id="PTHR10210">
    <property type="entry name" value="RIBOSE-PHOSPHATE DIPHOSPHOKINASE FAMILY MEMBER"/>
    <property type="match status" value="1"/>
</dbReference>
<evidence type="ECO:0000313" key="3">
    <source>
        <dbReference type="EMBL" id="VDP52400.1"/>
    </source>
</evidence>
<dbReference type="Gene3D" id="3.40.50.2020">
    <property type="match status" value="2"/>
</dbReference>
<proteinExistence type="inferred from homology"/>
<dbReference type="GO" id="GO:0006015">
    <property type="term" value="P:5-phosphoribose 1-diphosphate biosynthetic process"/>
    <property type="evidence" value="ECO:0007669"/>
    <property type="project" value="TreeGrafter"/>
</dbReference>
<dbReference type="GO" id="GO:0004749">
    <property type="term" value="F:ribose phosphate diphosphokinase activity"/>
    <property type="evidence" value="ECO:0007669"/>
    <property type="project" value="TreeGrafter"/>
</dbReference>
<gene>
    <name evidence="3" type="ORF">SMRZ_LOCUS24684</name>
</gene>
<dbReference type="PANTHER" id="PTHR10210:SF53">
    <property type="entry name" value="GH23275P"/>
    <property type="match status" value="1"/>
</dbReference>
<evidence type="ECO:0000256" key="2">
    <source>
        <dbReference type="ARBA" id="ARBA00022727"/>
    </source>
</evidence>
<dbReference type="InterPro" id="IPR005946">
    <property type="entry name" value="Rib-P_diPkinase"/>
</dbReference>
<dbReference type="FunFam" id="3.40.50.2020:FF:000043">
    <property type="entry name" value="Ribose-phosphate pyrophosphokinase 1"/>
    <property type="match status" value="1"/>
</dbReference>
<evidence type="ECO:0000313" key="4">
    <source>
        <dbReference type="Proteomes" id="UP000277204"/>
    </source>
</evidence>
<dbReference type="AlphaFoldDB" id="A0A183N8Q9"/>
<dbReference type="NCBIfam" id="TIGR01251">
    <property type="entry name" value="ribP_PPkin"/>
    <property type="match status" value="1"/>
</dbReference>
<dbReference type="GO" id="GO:0000287">
    <property type="term" value="F:magnesium ion binding"/>
    <property type="evidence" value="ECO:0007669"/>
    <property type="project" value="InterPro"/>
</dbReference>
<dbReference type="InterPro" id="IPR029099">
    <property type="entry name" value="Pribosyltran_N"/>
</dbReference>
<keyword evidence="4" id="KW-1185">Reference proteome</keyword>
<dbReference type="GO" id="GO:0005737">
    <property type="term" value="C:cytoplasm"/>
    <property type="evidence" value="ECO:0007669"/>
    <property type="project" value="TreeGrafter"/>
</dbReference>
<dbReference type="GO" id="GO:0006164">
    <property type="term" value="P:purine nucleotide biosynthetic process"/>
    <property type="evidence" value="ECO:0007669"/>
    <property type="project" value="TreeGrafter"/>
</dbReference>
<comment type="similarity">
    <text evidence="1">Belongs to the ribose-phosphate pyrophosphokinase family.</text>
</comment>
<dbReference type="InterPro" id="IPR000836">
    <property type="entry name" value="PRTase_dom"/>
</dbReference>
<dbReference type="Pfam" id="PF14572">
    <property type="entry name" value="Pribosyl_synth"/>
    <property type="match status" value="1"/>
</dbReference>
<dbReference type="EMBL" id="UZAI01020602">
    <property type="protein sequence ID" value="VDP52400.1"/>
    <property type="molecule type" value="Genomic_DNA"/>
</dbReference>
<dbReference type="GO" id="GO:0005524">
    <property type="term" value="F:ATP binding"/>
    <property type="evidence" value="ECO:0007669"/>
    <property type="project" value="TreeGrafter"/>
</dbReference>
<dbReference type="InterPro" id="IPR029057">
    <property type="entry name" value="PRTase-like"/>
</dbReference>